<name>A0A8J6P7Y4_9GAMM</name>
<protein>
    <submittedName>
        <fullName evidence="1">Uncharacterized protein</fullName>
    </submittedName>
</protein>
<evidence type="ECO:0000313" key="1">
    <source>
        <dbReference type="EMBL" id="MBC8519612.1"/>
    </source>
</evidence>
<dbReference type="EMBL" id="JACNFK010000024">
    <property type="protein sequence ID" value="MBC8519612.1"/>
    <property type="molecule type" value="Genomic_DNA"/>
</dbReference>
<comment type="caution">
    <text evidence="1">The sequence shown here is derived from an EMBL/GenBank/DDBJ whole genome shotgun (WGS) entry which is preliminary data.</text>
</comment>
<reference evidence="1 2" key="1">
    <citation type="submission" date="2020-08" db="EMBL/GenBank/DDBJ databases">
        <title>Bridging the membrane lipid divide: bacteria of the FCB group superphylum have the potential to synthesize archaeal ether lipids.</title>
        <authorList>
            <person name="Villanueva L."/>
            <person name="Von Meijenfeldt F.A.B."/>
            <person name="Westbye A.B."/>
            <person name="Yadav S."/>
            <person name="Hopmans E.C."/>
            <person name="Dutilh B.E."/>
            <person name="Sinninghe Damste J.S."/>
        </authorList>
    </citation>
    <scope>NUCLEOTIDE SEQUENCE [LARGE SCALE GENOMIC DNA]</scope>
    <source>
        <strain evidence="1">NIOZ-UU100</strain>
    </source>
</reference>
<gene>
    <name evidence="1" type="ORF">H8D24_04290</name>
</gene>
<evidence type="ECO:0000313" key="2">
    <source>
        <dbReference type="Proteomes" id="UP000654401"/>
    </source>
</evidence>
<accession>A0A8J6P7Y4</accession>
<sequence length="59" mass="7120">MTTIFFEDQKRQKLLDDLLEHWCSEYSGFHREQMEQVLLNNLQGYPTERLQAAMDDINE</sequence>
<proteinExistence type="predicted"/>
<organism evidence="1 2">
    <name type="scientific">Candidatus Thiopontia autotrophica</name>
    <dbReference type="NCBI Taxonomy" id="2841688"/>
    <lineage>
        <taxon>Bacteria</taxon>
        <taxon>Pseudomonadati</taxon>
        <taxon>Pseudomonadota</taxon>
        <taxon>Gammaproteobacteria</taxon>
        <taxon>Candidatus Thiopontia</taxon>
    </lineage>
</organism>
<dbReference type="Proteomes" id="UP000654401">
    <property type="component" value="Unassembled WGS sequence"/>
</dbReference>
<dbReference type="AlphaFoldDB" id="A0A8J6P7Y4"/>